<proteinExistence type="predicted"/>
<dbReference type="EMBL" id="GBRH01257585">
    <property type="protein sequence ID" value="JAD40310.1"/>
    <property type="molecule type" value="Transcribed_RNA"/>
</dbReference>
<organism evidence="1">
    <name type="scientific">Arundo donax</name>
    <name type="common">Giant reed</name>
    <name type="synonym">Donax arundinaceus</name>
    <dbReference type="NCBI Taxonomy" id="35708"/>
    <lineage>
        <taxon>Eukaryota</taxon>
        <taxon>Viridiplantae</taxon>
        <taxon>Streptophyta</taxon>
        <taxon>Embryophyta</taxon>
        <taxon>Tracheophyta</taxon>
        <taxon>Spermatophyta</taxon>
        <taxon>Magnoliopsida</taxon>
        <taxon>Liliopsida</taxon>
        <taxon>Poales</taxon>
        <taxon>Poaceae</taxon>
        <taxon>PACMAD clade</taxon>
        <taxon>Arundinoideae</taxon>
        <taxon>Arundineae</taxon>
        <taxon>Arundo</taxon>
    </lineage>
</organism>
<dbReference type="AlphaFoldDB" id="A0A0A8ZU59"/>
<reference evidence="1" key="1">
    <citation type="submission" date="2014-09" db="EMBL/GenBank/DDBJ databases">
        <authorList>
            <person name="Magalhaes I.L.F."/>
            <person name="Oliveira U."/>
            <person name="Santos F.R."/>
            <person name="Vidigal T.H.D.A."/>
            <person name="Brescovit A.D."/>
            <person name="Santos A.J."/>
        </authorList>
    </citation>
    <scope>NUCLEOTIDE SEQUENCE</scope>
    <source>
        <tissue evidence="1">Shoot tissue taken approximately 20 cm above the soil surface</tissue>
    </source>
</reference>
<reference evidence="1" key="2">
    <citation type="journal article" date="2015" name="Data Brief">
        <title>Shoot transcriptome of the giant reed, Arundo donax.</title>
        <authorList>
            <person name="Barrero R.A."/>
            <person name="Guerrero F.D."/>
            <person name="Moolhuijzen P."/>
            <person name="Goolsby J.A."/>
            <person name="Tidwell J."/>
            <person name="Bellgard S.E."/>
            <person name="Bellgard M.I."/>
        </authorList>
    </citation>
    <scope>NUCLEOTIDE SEQUENCE</scope>
    <source>
        <tissue evidence="1">Shoot tissue taken approximately 20 cm above the soil surface</tissue>
    </source>
</reference>
<protein>
    <submittedName>
        <fullName evidence="1">Uncharacterized protein</fullName>
    </submittedName>
</protein>
<sequence length="86" mass="10109">MDGFIVSELYPLLLWTSRSQSFHLSQRRRQFYKRQKALLKLPLHLTAPPTSLTGVVENQDSSHFRAAAIKRQLWRVCHILARKHLD</sequence>
<name>A0A0A8ZU59_ARUDO</name>
<accession>A0A0A8ZU59</accession>
<evidence type="ECO:0000313" key="1">
    <source>
        <dbReference type="EMBL" id="JAD40310.1"/>
    </source>
</evidence>